<comment type="catalytic activity">
    <reaction evidence="5 6">
        <text>cytidine(34) in tRNA(Ile2) + L-lysine + ATP = lysidine(34) in tRNA(Ile2) + AMP + diphosphate + H(+)</text>
        <dbReference type="Rhea" id="RHEA:43744"/>
        <dbReference type="Rhea" id="RHEA-COMP:10625"/>
        <dbReference type="Rhea" id="RHEA-COMP:10670"/>
        <dbReference type="ChEBI" id="CHEBI:15378"/>
        <dbReference type="ChEBI" id="CHEBI:30616"/>
        <dbReference type="ChEBI" id="CHEBI:32551"/>
        <dbReference type="ChEBI" id="CHEBI:33019"/>
        <dbReference type="ChEBI" id="CHEBI:82748"/>
        <dbReference type="ChEBI" id="CHEBI:83665"/>
        <dbReference type="ChEBI" id="CHEBI:456215"/>
        <dbReference type="EC" id="6.3.4.19"/>
    </reaction>
</comment>
<evidence type="ECO:0000256" key="3">
    <source>
        <dbReference type="ARBA" id="ARBA00022741"/>
    </source>
</evidence>
<evidence type="ECO:0000256" key="1">
    <source>
        <dbReference type="ARBA" id="ARBA00022598"/>
    </source>
</evidence>
<evidence type="ECO:0000256" key="5">
    <source>
        <dbReference type="ARBA" id="ARBA00048539"/>
    </source>
</evidence>
<keyword evidence="2 6" id="KW-0819">tRNA processing</keyword>
<keyword evidence="3 6" id="KW-0547">Nucleotide-binding</keyword>
<feature type="binding site" evidence="6">
    <location>
        <begin position="30"/>
        <end position="35"/>
    </location>
    <ligand>
        <name>ATP</name>
        <dbReference type="ChEBI" id="CHEBI:30616"/>
    </ligand>
</feature>
<comment type="similarity">
    <text evidence="6">Belongs to the tRNA(Ile)-lysidine synthase family.</text>
</comment>
<dbReference type="Proteomes" id="UP001277761">
    <property type="component" value="Unassembled WGS sequence"/>
</dbReference>
<dbReference type="InterPro" id="IPR011063">
    <property type="entry name" value="TilS/TtcA_N"/>
</dbReference>
<feature type="domain" description="tRNA(Ile)-lysidine/2-thiocytidine synthase N-terminal" evidence="7">
    <location>
        <begin position="25"/>
        <end position="194"/>
    </location>
</feature>
<proteinExistence type="inferred from homology"/>
<comment type="domain">
    <text evidence="6">The N-terminal region contains the highly conserved SGGXDS motif, predicted to be a P-loop motif involved in ATP binding.</text>
</comment>
<name>A0ABU4VMK7_9ACTN</name>
<comment type="function">
    <text evidence="6">Ligates lysine onto the cytidine present at position 34 of the AUA codon-specific tRNA(Ile) that contains the anticodon CAU, in an ATP-dependent manner. Cytidine is converted to lysidine, thus changing the amino acid specificity of the tRNA from methionine to isoleucine.</text>
</comment>
<gene>
    <name evidence="6" type="primary">tilS</name>
    <name evidence="8" type="ORF">SK069_15830</name>
</gene>
<dbReference type="InterPro" id="IPR012094">
    <property type="entry name" value="tRNA_Ile_lys_synt"/>
</dbReference>
<protein>
    <recommendedName>
        <fullName evidence="6">tRNA(Ile)-lysidine synthase</fullName>
        <ecNumber evidence="6">6.3.4.19</ecNumber>
    </recommendedName>
    <alternativeName>
        <fullName evidence="6">tRNA(Ile)-2-lysyl-cytidine synthase</fullName>
    </alternativeName>
    <alternativeName>
        <fullName evidence="6">tRNA(Ile)-lysidine synthetase</fullName>
    </alternativeName>
</protein>
<evidence type="ECO:0000313" key="9">
    <source>
        <dbReference type="Proteomes" id="UP001277761"/>
    </source>
</evidence>
<evidence type="ECO:0000256" key="4">
    <source>
        <dbReference type="ARBA" id="ARBA00022840"/>
    </source>
</evidence>
<dbReference type="InterPro" id="IPR012795">
    <property type="entry name" value="tRNA_Ile_lys_synt_N"/>
</dbReference>
<reference evidence="8 9" key="1">
    <citation type="submission" date="2023-11" db="EMBL/GenBank/DDBJ databases">
        <authorList>
            <person name="Xu M."/>
            <person name="Jiang T."/>
        </authorList>
    </citation>
    <scope>NUCLEOTIDE SEQUENCE [LARGE SCALE GENOMIC DNA]</scope>
    <source>
        <strain evidence="8 9">SD</strain>
    </source>
</reference>
<dbReference type="HAMAP" id="MF_01161">
    <property type="entry name" value="tRNA_Ile_lys_synt"/>
    <property type="match status" value="1"/>
</dbReference>
<dbReference type="Gene3D" id="3.40.50.620">
    <property type="entry name" value="HUPs"/>
    <property type="match status" value="1"/>
</dbReference>
<dbReference type="PANTHER" id="PTHR43033:SF1">
    <property type="entry name" value="TRNA(ILE)-LYSIDINE SYNTHASE-RELATED"/>
    <property type="match status" value="1"/>
</dbReference>
<organism evidence="8 9">
    <name type="scientific">Patulibacter brassicae</name>
    <dbReference type="NCBI Taxonomy" id="1705717"/>
    <lineage>
        <taxon>Bacteria</taxon>
        <taxon>Bacillati</taxon>
        <taxon>Actinomycetota</taxon>
        <taxon>Thermoleophilia</taxon>
        <taxon>Solirubrobacterales</taxon>
        <taxon>Patulibacteraceae</taxon>
        <taxon>Patulibacter</taxon>
    </lineage>
</organism>
<dbReference type="InterPro" id="IPR014729">
    <property type="entry name" value="Rossmann-like_a/b/a_fold"/>
</dbReference>
<keyword evidence="9" id="KW-1185">Reference proteome</keyword>
<comment type="caution">
    <text evidence="8">The sequence shown here is derived from an EMBL/GenBank/DDBJ whole genome shotgun (WGS) entry which is preliminary data.</text>
</comment>
<keyword evidence="6" id="KW-0963">Cytoplasm</keyword>
<accession>A0ABU4VMK7</accession>
<dbReference type="EC" id="6.3.4.19" evidence="6"/>
<evidence type="ECO:0000313" key="8">
    <source>
        <dbReference type="EMBL" id="MDX8153069.1"/>
    </source>
</evidence>
<evidence type="ECO:0000259" key="7">
    <source>
        <dbReference type="Pfam" id="PF01171"/>
    </source>
</evidence>
<dbReference type="CDD" id="cd01992">
    <property type="entry name" value="TilS_N"/>
    <property type="match status" value="1"/>
</dbReference>
<dbReference type="SUPFAM" id="SSF52402">
    <property type="entry name" value="Adenine nucleotide alpha hydrolases-like"/>
    <property type="match status" value="1"/>
</dbReference>
<dbReference type="EMBL" id="JAXAVX010000010">
    <property type="protein sequence ID" value="MDX8153069.1"/>
    <property type="molecule type" value="Genomic_DNA"/>
</dbReference>
<sequence length="325" mass="33076">MSAAPAGDLAGRVAATGTLAAGAPVVVGCSGGRDSVCLLDLAVRIAGPDAVLAVHVHHGLRGADADRDARHVAGIARRLGVACRQLRLGTPPRAGSTGAWARAGRADALARAARSWGGPGGPAPVALAHTIDDQAETVVLRALSSPGLRALGGMADRDPGRGIVRPLLAAGVARRATAAWCTARGLDWREDPANPVGPRGRVRALLRAAAAIDERAIGTLVRTAERAREDEAALTAAGASLVRAGDPPTLDAAALRAAPPAIARRALRRLAEDALGRPAPRVERRLEDVLALAAGSRDPAALDLGDGVRVVVAAAELRVEPTPLR</sequence>
<evidence type="ECO:0000256" key="2">
    <source>
        <dbReference type="ARBA" id="ARBA00022694"/>
    </source>
</evidence>
<evidence type="ECO:0000256" key="6">
    <source>
        <dbReference type="HAMAP-Rule" id="MF_01161"/>
    </source>
</evidence>
<dbReference type="Gene3D" id="1.20.59.20">
    <property type="match status" value="1"/>
</dbReference>
<dbReference type="Pfam" id="PF01171">
    <property type="entry name" value="ATP_bind_3"/>
    <property type="match status" value="1"/>
</dbReference>
<keyword evidence="4 6" id="KW-0067">ATP-binding</keyword>
<dbReference type="RefSeq" id="WP_319955221.1">
    <property type="nucleotide sequence ID" value="NZ_JAXAVX010000010.1"/>
</dbReference>
<comment type="subcellular location">
    <subcellularLocation>
        <location evidence="6">Cytoplasm</location>
    </subcellularLocation>
</comment>
<dbReference type="SUPFAM" id="SSF82829">
    <property type="entry name" value="MesJ substrate recognition domain-like"/>
    <property type="match status" value="1"/>
</dbReference>
<keyword evidence="1 6" id="KW-0436">Ligase</keyword>
<dbReference type="PANTHER" id="PTHR43033">
    <property type="entry name" value="TRNA(ILE)-LYSIDINE SYNTHASE-RELATED"/>
    <property type="match status" value="1"/>
</dbReference>